<dbReference type="PANTHER" id="PTHR35514:SF1">
    <property type="entry name" value="THYLAKOID LUMENAL 15.0 KDA PROTEIN 2, CHLOROPLASTIC"/>
    <property type="match status" value="1"/>
</dbReference>
<reference evidence="2" key="1">
    <citation type="submission" date="2021-08" db="EMBL/GenBank/DDBJ databases">
        <title>WGS assembly of Ceratopteris richardii.</title>
        <authorList>
            <person name="Marchant D.B."/>
            <person name="Chen G."/>
            <person name="Jenkins J."/>
            <person name="Shu S."/>
            <person name="Leebens-Mack J."/>
            <person name="Grimwood J."/>
            <person name="Schmutz J."/>
            <person name="Soltis P."/>
            <person name="Soltis D."/>
            <person name="Chen Z.-H."/>
        </authorList>
    </citation>
    <scope>NUCLEOTIDE SEQUENCE</scope>
    <source>
        <strain evidence="2">Whitten #5841</strain>
        <tissue evidence="2">Leaf</tissue>
    </source>
</reference>
<dbReference type="PANTHER" id="PTHR35514">
    <property type="entry name" value="THYLAKOID LUMENAL 15.0 KDA PROTEIN 2, CHLOROPLASTIC"/>
    <property type="match status" value="1"/>
</dbReference>
<protein>
    <recommendedName>
        <fullName evidence="1">TPM domain-containing protein</fullName>
    </recommendedName>
</protein>
<sequence>MHAYVCATNAWWLKYCFVQERSVRPEGMESLATSLTPAFNAVQQVGDHCKQFLGTNSVHLLKKRAPVSSEAVSSRHCCDRRIPTQKTALQAALAANRHLEDGDCGCHSVVKASLAAALTLSIALTGIGNAQARPEGVNKPELLPKTFTPVIDVAGFLSEGQEGRIAKVLMDLEADTGYKLRVLAQNYPNTPGLAVRDFWKVDDGTVVFVADPSLGGNILNFNVGAAVDLAIPRSFWSRLAGKYGNMFYWQEKGEDASIEAAVSAINTCLREPPGPRACSNIE</sequence>
<dbReference type="EMBL" id="CM035438">
    <property type="protein sequence ID" value="KAH7285397.1"/>
    <property type="molecule type" value="Genomic_DNA"/>
</dbReference>
<name>A0A8T2QN19_CERRI</name>
<dbReference type="Proteomes" id="UP000825935">
    <property type="component" value="Chromosome 33"/>
</dbReference>
<keyword evidence="3" id="KW-1185">Reference proteome</keyword>
<proteinExistence type="predicted"/>
<evidence type="ECO:0000259" key="1">
    <source>
        <dbReference type="Pfam" id="PF04536"/>
    </source>
</evidence>
<feature type="domain" description="TPM" evidence="1">
    <location>
        <begin position="150"/>
        <end position="246"/>
    </location>
</feature>
<dbReference type="Pfam" id="PF04536">
    <property type="entry name" value="TPM_phosphatase"/>
    <property type="match status" value="1"/>
</dbReference>
<dbReference type="AlphaFoldDB" id="A0A8T2QN19"/>
<accession>A0A8T2QN19</accession>
<evidence type="ECO:0000313" key="2">
    <source>
        <dbReference type="EMBL" id="KAH7285397.1"/>
    </source>
</evidence>
<comment type="caution">
    <text evidence="2">The sequence shown here is derived from an EMBL/GenBank/DDBJ whole genome shotgun (WGS) entry which is preliminary data.</text>
</comment>
<dbReference type="OrthoDB" id="417797at2759"/>
<gene>
    <name evidence="2" type="ORF">KP509_33G026500</name>
</gene>
<evidence type="ECO:0000313" key="3">
    <source>
        <dbReference type="Proteomes" id="UP000825935"/>
    </source>
</evidence>
<organism evidence="2 3">
    <name type="scientific">Ceratopteris richardii</name>
    <name type="common">Triangle waterfern</name>
    <dbReference type="NCBI Taxonomy" id="49495"/>
    <lineage>
        <taxon>Eukaryota</taxon>
        <taxon>Viridiplantae</taxon>
        <taxon>Streptophyta</taxon>
        <taxon>Embryophyta</taxon>
        <taxon>Tracheophyta</taxon>
        <taxon>Polypodiopsida</taxon>
        <taxon>Polypodiidae</taxon>
        <taxon>Polypodiales</taxon>
        <taxon>Pteridineae</taxon>
        <taxon>Pteridaceae</taxon>
        <taxon>Parkerioideae</taxon>
        <taxon>Ceratopteris</taxon>
    </lineage>
</organism>
<dbReference type="InterPro" id="IPR007621">
    <property type="entry name" value="TPM_dom"/>
</dbReference>